<comment type="caution">
    <text evidence="7">The sequence shown here is derived from an EMBL/GenBank/DDBJ whole genome shotgun (WGS) entry which is preliminary data.</text>
</comment>
<dbReference type="InterPro" id="IPR044152">
    <property type="entry name" value="YqjM-like"/>
</dbReference>
<keyword evidence="8" id="KW-1185">Reference proteome</keyword>
<evidence type="ECO:0000256" key="1">
    <source>
        <dbReference type="ARBA" id="ARBA00001917"/>
    </source>
</evidence>
<dbReference type="Pfam" id="PF00724">
    <property type="entry name" value="Oxidored_FMN"/>
    <property type="match status" value="1"/>
</dbReference>
<organism evidence="7 8">
    <name type="scientific">Streptacidiphilus cavernicola</name>
    <dbReference type="NCBI Taxonomy" id="3342716"/>
    <lineage>
        <taxon>Bacteria</taxon>
        <taxon>Bacillati</taxon>
        <taxon>Actinomycetota</taxon>
        <taxon>Actinomycetes</taxon>
        <taxon>Kitasatosporales</taxon>
        <taxon>Streptomycetaceae</taxon>
        <taxon>Streptacidiphilus</taxon>
    </lineage>
</organism>
<keyword evidence="4" id="KW-0521">NADP</keyword>
<dbReference type="SUPFAM" id="SSF51395">
    <property type="entry name" value="FMN-linked oxidoreductases"/>
    <property type="match status" value="1"/>
</dbReference>
<keyword evidence="5" id="KW-0560">Oxidoreductase</keyword>
<evidence type="ECO:0000313" key="8">
    <source>
        <dbReference type="Proteomes" id="UP001592528"/>
    </source>
</evidence>
<sequence length="361" mass="38676">MSKLFEPLTLRGVTLPNRAWMAPMCQYSAASEGPDTATPNDWHFQHLASRAVGGAGLILTEATAVSPEGRISSADLGIWNEHQQQAFRRITAFVEAAGAVPGIQLAHAGRKASVNAPWVDRGSAVPADRGGWQTLGPSPLPFDSHPAPAELTTDQIALVVRQFAEAAERALAAGFKVAEVHGAHGYLVHEFLSPYSNTRTDGYGGSLENRMRFALEVVDAVRAVWPEELPLFFRSSATDWLEDTGTPGWTGQDTVRLAKELQAHGVDLLDASTGGNVPDADIPVAPGYQVPFATAVREQTGLPVAAVGLITDPHQAESVIASGRADAVLLGRQLLRDPYWPRHAARALEHELPSTPQYARA</sequence>
<dbReference type="PANTHER" id="PTHR43303:SF4">
    <property type="entry name" value="NADPH DEHYDROGENASE C23G7.10C-RELATED"/>
    <property type="match status" value="1"/>
</dbReference>
<dbReference type="Gene3D" id="3.20.20.70">
    <property type="entry name" value="Aldolase class I"/>
    <property type="match status" value="1"/>
</dbReference>
<evidence type="ECO:0000256" key="5">
    <source>
        <dbReference type="ARBA" id="ARBA00023002"/>
    </source>
</evidence>
<name>A0ABV6UNU9_9ACTN</name>
<evidence type="ECO:0000256" key="2">
    <source>
        <dbReference type="ARBA" id="ARBA00022630"/>
    </source>
</evidence>
<evidence type="ECO:0000313" key="7">
    <source>
        <dbReference type="EMBL" id="MFC1403115.1"/>
    </source>
</evidence>
<dbReference type="PANTHER" id="PTHR43303">
    <property type="entry name" value="NADPH DEHYDROGENASE C23G7.10C-RELATED"/>
    <property type="match status" value="1"/>
</dbReference>
<evidence type="ECO:0000256" key="4">
    <source>
        <dbReference type="ARBA" id="ARBA00022857"/>
    </source>
</evidence>
<proteinExistence type="predicted"/>
<dbReference type="Proteomes" id="UP001592528">
    <property type="component" value="Unassembled WGS sequence"/>
</dbReference>
<feature type="domain" description="NADH:flavin oxidoreductase/NADH oxidase N-terminal" evidence="6">
    <location>
        <begin position="3"/>
        <end position="350"/>
    </location>
</feature>
<keyword evidence="2" id="KW-0285">Flavoprotein</keyword>
<dbReference type="InterPro" id="IPR001155">
    <property type="entry name" value="OxRdtase_FMN_N"/>
</dbReference>
<gene>
    <name evidence="7" type="ORF">ACEZDJ_17640</name>
</gene>
<evidence type="ECO:0000256" key="3">
    <source>
        <dbReference type="ARBA" id="ARBA00022643"/>
    </source>
</evidence>
<dbReference type="InterPro" id="IPR013785">
    <property type="entry name" value="Aldolase_TIM"/>
</dbReference>
<dbReference type="RefSeq" id="WP_030254772.1">
    <property type="nucleotide sequence ID" value="NZ_JBHEZZ010000009.1"/>
</dbReference>
<comment type="cofactor">
    <cofactor evidence="1">
        <name>FMN</name>
        <dbReference type="ChEBI" id="CHEBI:58210"/>
    </cofactor>
</comment>
<evidence type="ECO:0000259" key="6">
    <source>
        <dbReference type="Pfam" id="PF00724"/>
    </source>
</evidence>
<reference evidence="7 8" key="1">
    <citation type="submission" date="2024-09" db="EMBL/GenBank/DDBJ databases">
        <authorList>
            <person name="Lee S.D."/>
        </authorList>
    </citation>
    <scope>NUCLEOTIDE SEQUENCE [LARGE SCALE GENOMIC DNA]</scope>
    <source>
        <strain evidence="7 8">N1-5</strain>
    </source>
</reference>
<accession>A0ABV6UNU9</accession>
<protein>
    <submittedName>
        <fullName evidence="7">NADH:flavin oxidoreductase/NADH oxidase</fullName>
    </submittedName>
</protein>
<dbReference type="CDD" id="cd02932">
    <property type="entry name" value="OYE_YqiM_FMN"/>
    <property type="match status" value="1"/>
</dbReference>
<dbReference type="EMBL" id="JBHEZZ010000009">
    <property type="protein sequence ID" value="MFC1403115.1"/>
    <property type="molecule type" value="Genomic_DNA"/>
</dbReference>
<keyword evidence="3" id="KW-0288">FMN</keyword>